<evidence type="ECO:0000313" key="2">
    <source>
        <dbReference type="EMBL" id="KAH8698954.1"/>
    </source>
</evidence>
<dbReference type="GeneID" id="70239815"/>
<sequence>MMWLRQNDDRTGLCFVGMLEMWGVTSWYQHLNLSEPVCIMMPYILAIALRLCTWEIYVYSSFKFRYCTCIFCSK</sequence>
<evidence type="ECO:0000256" key="1">
    <source>
        <dbReference type="SAM" id="Phobius"/>
    </source>
</evidence>
<gene>
    <name evidence="2" type="ORF">BGW36DRAFT_153054</name>
</gene>
<name>A0AAD4Q1Q3_9EURO</name>
<feature type="transmembrane region" description="Helical" evidence="1">
    <location>
        <begin position="40"/>
        <end position="59"/>
    </location>
</feature>
<evidence type="ECO:0000313" key="3">
    <source>
        <dbReference type="Proteomes" id="UP001201262"/>
    </source>
</evidence>
<proteinExistence type="predicted"/>
<dbReference type="RefSeq" id="XP_046073418.1">
    <property type="nucleotide sequence ID" value="XM_046209528.1"/>
</dbReference>
<dbReference type="Proteomes" id="UP001201262">
    <property type="component" value="Unassembled WGS sequence"/>
</dbReference>
<protein>
    <submittedName>
        <fullName evidence="2">Uncharacterized protein</fullName>
    </submittedName>
</protein>
<keyword evidence="1" id="KW-0812">Transmembrane</keyword>
<feature type="transmembrane region" description="Helical" evidence="1">
    <location>
        <begin position="12"/>
        <end position="28"/>
    </location>
</feature>
<dbReference type="AlphaFoldDB" id="A0AAD4Q1Q3"/>
<dbReference type="EMBL" id="JAJTJA010000005">
    <property type="protein sequence ID" value="KAH8698954.1"/>
    <property type="molecule type" value="Genomic_DNA"/>
</dbReference>
<keyword evidence="3" id="KW-1185">Reference proteome</keyword>
<accession>A0AAD4Q1Q3</accession>
<keyword evidence="1" id="KW-1133">Transmembrane helix</keyword>
<comment type="caution">
    <text evidence="2">The sequence shown here is derived from an EMBL/GenBank/DDBJ whole genome shotgun (WGS) entry which is preliminary data.</text>
</comment>
<keyword evidence="1" id="KW-0472">Membrane</keyword>
<reference evidence="2" key="1">
    <citation type="submission" date="2021-12" db="EMBL/GenBank/DDBJ databases">
        <title>Convergent genome expansion in fungi linked to evolution of root-endophyte symbiosis.</title>
        <authorList>
            <consortium name="DOE Joint Genome Institute"/>
            <person name="Ke Y.-H."/>
            <person name="Bonito G."/>
            <person name="Liao H.-L."/>
            <person name="Looney B."/>
            <person name="Rojas-Flechas A."/>
            <person name="Nash J."/>
            <person name="Hameed K."/>
            <person name="Schadt C."/>
            <person name="Martin F."/>
            <person name="Crous P.W."/>
            <person name="Miettinen O."/>
            <person name="Magnuson J.K."/>
            <person name="Labbe J."/>
            <person name="Jacobson D."/>
            <person name="Doktycz M.J."/>
            <person name="Veneault-Fourrey C."/>
            <person name="Kuo A."/>
            <person name="Mondo S."/>
            <person name="Calhoun S."/>
            <person name="Riley R."/>
            <person name="Ohm R."/>
            <person name="LaButti K."/>
            <person name="Andreopoulos B."/>
            <person name="Pangilinan J."/>
            <person name="Nolan M."/>
            <person name="Tritt A."/>
            <person name="Clum A."/>
            <person name="Lipzen A."/>
            <person name="Daum C."/>
            <person name="Barry K."/>
            <person name="Grigoriev I.V."/>
            <person name="Vilgalys R."/>
        </authorList>
    </citation>
    <scope>NUCLEOTIDE SEQUENCE</scope>
    <source>
        <strain evidence="2">PMI_201</strain>
    </source>
</reference>
<organism evidence="2 3">
    <name type="scientific">Talaromyces proteolyticus</name>
    <dbReference type="NCBI Taxonomy" id="1131652"/>
    <lineage>
        <taxon>Eukaryota</taxon>
        <taxon>Fungi</taxon>
        <taxon>Dikarya</taxon>
        <taxon>Ascomycota</taxon>
        <taxon>Pezizomycotina</taxon>
        <taxon>Eurotiomycetes</taxon>
        <taxon>Eurotiomycetidae</taxon>
        <taxon>Eurotiales</taxon>
        <taxon>Trichocomaceae</taxon>
        <taxon>Talaromyces</taxon>
        <taxon>Talaromyces sect. Bacilispori</taxon>
    </lineage>
</organism>